<feature type="compositionally biased region" description="Basic and acidic residues" evidence="1">
    <location>
        <begin position="94"/>
        <end position="114"/>
    </location>
</feature>
<dbReference type="Pfam" id="PF07039">
    <property type="entry name" value="SGF29_Tudor"/>
    <property type="match status" value="1"/>
</dbReference>
<dbReference type="PANTHER" id="PTHR21539">
    <property type="entry name" value="SAGA-ASSOCIATED FACTOR 29"/>
    <property type="match status" value="1"/>
</dbReference>
<dbReference type="InterPro" id="IPR010750">
    <property type="entry name" value="SGF29_tudor-like_dom"/>
</dbReference>
<keyword evidence="4" id="KW-1185">Reference proteome</keyword>
<feature type="region of interest" description="Disordered" evidence="1">
    <location>
        <begin position="90"/>
        <end position="155"/>
    </location>
</feature>
<dbReference type="InterPro" id="IPR037802">
    <property type="entry name" value="SGF29"/>
</dbReference>
<evidence type="ECO:0000259" key="2">
    <source>
        <dbReference type="PROSITE" id="PS51518"/>
    </source>
</evidence>
<dbReference type="AlphaFoldDB" id="A0AAD3CV91"/>
<feature type="domain" description="SGF29 C-terminal" evidence="2">
    <location>
        <begin position="233"/>
        <end position="367"/>
    </location>
</feature>
<dbReference type="Pfam" id="PF12998">
    <property type="entry name" value="ING"/>
    <property type="match status" value="1"/>
</dbReference>
<dbReference type="GO" id="GO:0000124">
    <property type="term" value="C:SAGA complex"/>
    <property type="evidence" value="ECO:0007669"/>
    <property type="project" value="InterPro"/>
</dbReference>
<evidence type="ECO:0000313" key="3">
    <source>
        <dbReference type="EMBL" id="GFH52687.1"/>
    </source>
</evidence>
<protein>
    <recommendedName>
        <fullName evidence="2">SGF29 C-terminal domain-containing protein</fullName>
    </recommendedName>
</protein>
<dbReference type="Gene3D" id="6.10.140.1740">
    <property type="match status" value="1"/>
</dbReference>
<dbReference type="Gene3D" id="2.30.30.140">
    <property type="match status" value="2"/>
</dbReference>
<name>A0AAD3CV91_9STRA</name>
<comment type="caution">
    <text evidence="3">The sequence shown here is derived from an EMBL/GenBank/DDBJ whole genome shotgun (WGS) entry which is preliminary data.</text>
</comment>
<dbReference type="Proteomes" id="UP001054902">
    <property type="component" value="Unassembled WGS sequence"/>
</dbReference>
<dbReference type="EMBL" id="BLLK01000045">
    <property type="protein sequence ID" value="GFH52687.1"/>
    <property type="molecule type" value="Genomic_DNA"/>
</dbReference>
<proteinExistence type="predicted"/>
<dbReference type="SMART" id="SM01408">
    <property type="entry name" value="ING"/>
    <property type="match status" value="1"/>
</dbReference>
<evidence type="ECO:0000313" key="4">
    <source>
        <dbReference type="Proteomes" id="UP001054902"/>
    </source>
</evidence>
<organism evidence="3 4">
    <name type="scientific">Chaetoceros tenuissimus</name>
    <dbReference type="NCBI Taxonomy" id="426638"/>
    <lineage>
        <taxon>Eukaryota</taxon>
        <taxon>Sar</taxon>
        <taxon>Stramenopiles</taxon>
        <taxon>Ochrophyta</taxon>
        <taxon>Bacillariophyta</taxon>
        <taxon>Coscinodiscophyceae</taxon>
        <taxon>Chaetocerotophycidae</taxon>
        <taxon>Chaetocerotales</taxon>
        <taxon>Chaetocerotaceae</taxon>
        <taxon>Chaetoceros</taxon>
    </lineage>
</organism>
<feature type="compositionally biased region" description="Acidic residues" evidence="1">
    <location>
        <begin position="115"/>
        <end position="126"/>
    </location>
</feature>
<reference evidence="3 4" key="1">
    <citation type="journal article" date="2021" name="Sci. Rep.">
        <title>The genome of the diatom Chaetoceros tenuissimus carries an ancient integrated fragment of an extant virus.</title>
        <authorList>
            <person name="Hongo Y."/>
            <person name="Kimura K."/>
            <person name="Takaki Y."/>
            <person name="Yoshida Y."/>
            <person name="Baba S."/>
            <person name="Kobayashi G."/>
            <person name="Nagasaki K."/>
            <person name="Hano T."/>
            <person name="Tomaru Y."/>
        </authorList>
    </citation>
    <scope>NUCLEOTIDE SEQUENCE [LARGE SCALE GENOMIC DNA]</scope>
    <source>
        <strain evidence="3 4">NIES-3715</strain>
    </source>
</reference>
<dbReference type="PANTHER" id="PTHR21539:SF0">
    <property type="entry name" value="SAGA-ASSOCIATED FACTOR 29"/>
    <property type="match status" value="1"/>
</dbReference>
<dbReference type="PROSITE" id="PS51518">
    <property type="entry name" value="SGF29_C"/>
    <property type="match status" value="1"/>
</dbReference>
<evidence type="ECO:0000256" key="1">
    <source>
        <dbReference type="SAM" id="MobiDB-lite"/>
    </source>
</evidence>
<sequence length="368" mass="41420">MSSNETYLEKFIESISTVPTEIQRNLHHMKSLDEQYSHTTEDLRDVQEEYLQGVYNVIHSLNVDLHPQRKKLKLQEMKDGTQDATVVATAIGGTKEDEANKESQETDAETKEEHEEASDSNDTDSDNESKEALDLSNPPEGIIVPLNTTEQPSEEETKLMIPTTEELRQMTQNKQALLEIASLRQTAQQITAEKLSTTHQNLKIVNSILSKLDQDLLEYETLLKATGQYEDTQGSVSLYVDQLAAIQVVANSQEWILAKVMQHDEQTGMYHLSDEDIESNKTFILPESQVVILGGLSTLNRNDVIYAVYPDTTSFYQATVVEMTKQMKGKDPLVLVHFKDDGDEHGITHAKAVPMKHVMKVPYGAIQT</sequence>
<dbReference type="InterPro" id="IPR024610">
    <property type="entry name" value="ING_N_histone-binding"/>
</dbReference>
<gene>
    <name evidence="3" type="ORF">CTEN210_09163</name>
</gene>
<accession>A0AAD3CV91</accession>